<comment type="caution">
    <text evidence="3">The sequence shown here is derived from an EMBL/GenBank/DDBJ whole genome shotgun (WGS) entry which is preliminary data.</text>
</comment>
<proteinExistence type="predicted"/>
<evidence type="ECO:0000313" key="3">
    <source>
        <dbReference type="EMBL" id="RAS63638.1"/>
    </source>
</evidence>
<dbReference type="Proteomes" id="UP000248714">
    <property type="component" value="Unassembled WGS sequence"/>
</dbReference>
<gene>
    <name evidence="3" type="ORF">C8D87_10639</name>
</gene>
<feature type="compositionally biased region" description="Polar residues" evidence="1">
    <location>
        <begin position="146"/>
        <end position="155"/>
    </location>
</feature>
<dbReference type="RefSeq" id="WP_112228739.1">
    <property type="nucleotide sequence ID" value="NZ_QLTT01000006.1"/>
</dbReference>
<keyword evidence="4" id="KW-1185">Reference proteome</keyword>
<evidence type="ECO:0000313" key="4">
    <source>
        <dbReference type="Proteomes" id="UP000248714"/>
    </source>
</evidence>
<dbReference type="InterPro" id="IPR046259">
    <property type="entry name" value="DUF6292"/>
</dbReference>
<name>A0ABX9E642_9PSEU</name>
<feature type="region of interest" description="Disordered" evidence="1">
    <location>
        <begin position="135"/>
        <end position="155"/>
    </location>
</feature>
<organism evidence="3 4">
    <name type="scientific">Lentzea atacamensis</name>
    <dbReference type="NCBI Taxonomy" id="531938"/>
    <lineage>
        <taxon>Bacteria</taxon>
        <taxon>Bacillati</taxon>
        <taxon>Actinomycetota</taxon>
        <taxon>Actinomycetes</taxon>
        <taxon>Pseudonocardiales</taxon>
        <taxon>Pseudonocardiaceae</taxon>
        <taxon>Lentzea</taxon>
    </lineage>
</organism>
<sequence length="155" mass="16216">MTATVPTSEGTHLLTGALERYVRKVAEVLGVPRDGASFEVTDTATAYIALGGRAVAHPDRDVMLVWSATQGWAVSIETDPAEPLIVLARLSGDIVQAPEAVADFVTQAMTHVGDRQPPAADARPMGWSDLAECMERYAPDDAAPSPGNSTANAGS</sequence>
<protein>
    <recommendedName>
        <fullName evidence="2">DUF6292 domain-containing protein</fullName>
    </recommendedName>
</protein>
<evidence type="ECO:0000259" key="2">
    <source>
        <dbReference type="Pfam" id="PF19809"/>
    </source>
</evidence>
<reference evidence="3 4" key="1">
    <citation type="submission" date="2018-06" db="EMBL/GenBank/DDBJ databases">
        <title>Genomic Encyclopedia of Type Strains, Phase IV (KMG-IV): sequencing the most valuable type-strain genomes for metagenomic binning, comparative biology and taxonomic classification.</title>
        <authorList>
            <person name="Goeker M."/>
        </authorList>
    </citation>
    <scope>NUCLEOTIDE SEQUENCE [LARGE SCALE GENOMIC DNA]</scope>
    <source>
        <strain evidence="3 4">DSM 45479</strain>
    </source>
</reference>
<evidence type="ECO:0000256" key="1">
    <source>
        <dbReference type="SAM" id="MobiDB-lite"/>
    </source>
</evidence>
<dbReference type="Pfam" id="PF19809">
    <property type="entry name" value="DUF6292"/>
    <property type="match status" value="1"/>
</dbReference>
<dbReference type="EMBL" id="QLTT01000006">
    <property type="protein sequence ID" value="RAS63638.1"/>
    <property type="molecule type" value="Genomic_DNA"/>
</dbReference>
<feature type="domain" description="DUF6292" evidence="2">
    <location>
        <begin position="21"/>
        <end position="106"/>
    </location>
</feature>
<accession>A0ABX9E642</accession>